<dbReference type="AlphaFoldDB" id="A0A0B2R950"/>
<dbReference type="Proteomes" id="UP000053555">
    <property type="component" value="Unassembled WGS sequence"/>
</dbReference>
<dbReference type="InterPro" id="IPR046824">
    <property type="entry name" value="Mss51-like_C"/>
</dbReference>
<gene>
    <name evidence="3" type="ORF">glysoja_025418</name>
</gene>
<reference evidence="3" key="1">
    <citation type="submission" date="2014-07" db="EMBL/GenBank/DDBJ databases">
        <title>Identification of a novel salt tolerance gene in wild soybean by whole-genome sequencing.</title>
        <authorList>
            <person name="Lam H.-M."/>
            <person name="Qi X."/>
            <person name="Li M.-W."/>
            <person name="Liu X."/>
            <person name="Xie M."/>
            <person name="Ni M."/>
            <person name="Xu X."/>
        </authorList>
    </citation>
    <scope>NUCLEOTIDE SEQUENCE [LARGE SCALE GENOMIC DNA]</scope>
    <source>
        <tissue evidence="3">Root</tissue>
    </source>
</reference>
<sequence>MGEFLVDATVFEDKKMGEGGAASNPALQVSVSFGRFENDSLSWERWSSFSPNKYLEEVEKCATPGSVAQKKAYFEAHYKKVAARKAELLAQEKQREQDSFGSQDHSGIDLSGNTGAEHDVSNNTQGSNEGVEQEASSVCEIHRTHVNESVEEVAVSRDYQSSSVEVENKDYQSSSFEVEIKELESRSHSSYQIGEAEDVCKKQEESPNIEAEDVKEISHVVYKETGKALEVEVKDVKLDHPKESKVKSVSKGSNAAKTKKKSMLLTSKASPISAPSSKPALTTPTKTVSPASSTIKRISSPSLSRRQIISSGESRKFANKPLHMSLSLAPSNPDPARQSTMRRSLIMERMGDKDIVKRAFKTFHNSFNQPKTSVEDKSLTKKQVPSRGTVPKVPTSTTLRKENGRMRGFSMLRVIFERNLKEVFLLAVWPLTIYHAARLVGVTALNPEIIGKLYVHYLGPEKELLQLAVFGELLALFPGVRIHIELVGPAIPPQRDGEKIHISKYPCCNEDECECKIGSTDTFLETQSGITSALTLQLWQGFYHDRYRDIVKDSFPRLIIAPNGGIAAYSSWLPSIELIKKIDVPVVFTDYCEEACHLAASCIKTVTGRPLKLLVQLNPFRQPMAVEDSVLLLPCYSNCYLFGCNENTHNILSHYIIQNN</sequence>
<accession>A0A0B2R950</accession>
<feature type="region of interest" description="Disordered" evidence="1">
    <location>
        <begin position="242"/>
        <end position="316"/>
    </location>
</feature>
<dbReference type="Pfam" id="PF20179">
    <property type="entry name" value="MSS51_C"/>
    <property type="match status" value="1"/>
</dbReference>
<feature type="region of interest" description="Disordered" evidence="1">
    <location>
        <begin position="371"/>
        <end position="396"/>
    </location>
</feature>
<feature type="compositionally biased region" description="Polar residues" evidence="1">
    <location>
        <begin position="121"/>
        <end position="136"/>
    </location>
</feature>
<feature type="region of interest" description="Disordered" evidence="1">
    <location>
        <begin position="183"/>
        <end position="208"/>
    </location>
</feature>
<feature type="compositionally biased region" description="Polar residues" evidence="1">
    <location>
        <begin position="158"/>
        <end position="171"/>
    </location>
</feature>
<feature type="compositionally biased region" description="Low complexity" evidence="1">
    <location>
        <begin position="247"/>
        <end position="256"/>
    </location>
</feature>
<evidence type="ECO:0000313" key="3">
    <source>
        <dbReference type="EMBL" id="KHN28684.1"/>
    </source>
</evidence>
<proteinExistence type="predicted"/>
<evidence type="ECO:0000259" key="2">
    <source>
        <dbReference type="Pfam" id="PF20179"/>
    </source>
</evidence>
<dbReference type="PANTHER" id="PTHR47286:SF2">
    <property type="entry name" value="F3I6.9 PROTEIN"/>
    <property type="match status" value="1"/>
</dbReference>
<feature type="compositionally biased region" description="Polar residues" evidence="1">
    <location>
        <begin position="282"/>
        <end position="312"/>
    </location>
</feature>
<dbReference type="PANTHER" id="PTHR47286">
    <property type="entry name" value="F3I6.9 PROTEIN"/>
    <property type="match status" value="1"/>
</dbReference>
<dbReference type="EMBL" id="KN652558">
    <property type="protein sequence ID" value="KHN28684.1"/>
    <property type="molecule type" value="Genomic_DNA"/>
</dbReference>
<organism evidence="3">
    <name type="scientific">Glycine soja</name>
    <name type="common">Wild soybean</name>
    <dbReference type="NCBI Taxonomy" id="3848"/>
    <lineage>
        <taxon>Eukaryota</taxon>
        <taxon>Viridiplantae</taxon>
        <taxon>Streptophyta</taxon>
        <taxon>Embryophyta</taxon>
        <taxon>Tracheophyta</taxon>
        <taxon>Spermatophyta</taxon>
        <taxon>Magnoliopsida</taxon>
        <taxon>eudicotyledons</taxon>
        <taxon>Gunneridae</taxon>
        <taxon>Pentapetalae</taxon>
        <taxon>rosids</taxon>
        <taxon>fabids</taxon>
        <taxon>Fabales</taxon>
        <taxon>Fabaceae</taxon>
        <taxon>Papilionoideae</taxon>
        <taxon>50 kb inversion clade</taxon>
        <taxon>NPAAA clade</taxon>
        <taxon>indigoferoid/millettioid clade</taxon>
        <taxon>Phaseoleae</taxon>
        <taxon>Glycine</taxon>
        <taxon>Glycine subgen. Soja</taxon>
    </lineage>
</organism>
<protein>
    <submittedName>
        <fullName evidence="3">Zinc finger MYND domain-containing protein 15</fullName>
    </submittedName>
</protein>
<name>A0A0B2R950_GLYSO</name>
<feature type="domain" description="Mitochondrial splicing suppressor 51-like C-terminal" evidence="2">
    <location>
        <begin position="430"/>
        <end position="627"/>
    </location>
</feature>
<feature type="region of interest" description="Disordered" evidence="1">
    <location>
        <begin position="92"/>
        <end position="137"/>
    </location>
</feature>
<feature type="compositionally biased region" description="Low complexity" evidence="1">
    <location>
        <begin position="263"/>
        <end position="280"/>
    </location>
</feature>
<feature type="region of interest" description="Disordered" evidence="1">
    <location>
        <begin position="152"/>
        <end position="171"/>
    </location>
</feature>
<evidence type="ECO:0000256" key="1">
    <source>
        <dbReference type="SAM" id="MobiDB-lite"/>
    </source>
</evidence>